<accession>A0ABS4L6A3</accession>
<dbReference type="RefSeq" id="WP_189973244.1">
    <property type="nucleotide sequence ID" value="NZ_BMVL01000016.1"/>
</dbReference>
<organism evidence="1 2">
    <name type="scientific">Streptomyces avidinii</name>
    <dbReference type="NCBI Taxonomy" id="1895"/>
    <lineage>
        <taxon>Bacteria</taxon>
        <taxon>Bacillati</taxon>
        <taxon>Actinomycetota</taxon>
        <taxon>Actinomycetes</taxon>
        <taxon>Kitasatosporales</taxon>
        <taxon>Streptomycetaceae</taxon>
        <taxon>Streptomyces</taxon>
    </lineage>
</organism>
<comment type="caution">
    <text evidence="1">The sequence shown here is derived from an EMBL/GenBank/DDBJ whole genome shotgun (WGS) entry which is preliminary data.</text>
</comment>
<dbReference type="EMBL" id="JAGGLQ010000005">
    <property type="protein sequence ID" value="MBP2037649.1"/>
    <property type="molecule type" value="Genomic_DNA"/>
</dbReference>
<proteinExistence type="predicted"/>
<name>A0ABS4L6A3_STRAV</name>
<evidence type="ECO:0000313" key="2">
    <source>
        <dbReference type="Proteomes" id="UP001519310"/>
    </source>
</evidence>
<protein>
    <submittedName>
        <fullName evidence="1">Uncharacterized protein</fullName>
    </submittedName>
</protein>
<evidence type="ECO:0000313" key="1">
    <source>
        <dbReference type="EMBL" id="MBP2037649.1"/>
    </source>
</evidence>
<gene>
    <name evidence="1" type="ORF">J2Z77_003450</name>
</gene>
<reference evidence="1 2" key="1">
    <citation type="submission" date="2021-03" db="EMBL/GenBank/DDBJ databases">
        <title>Genomic Encyclopedia of Type Strains, Phase IV (KMG-IV): sequencing the most valuable type-strain genomes for metagenomic binning, comparative biology and taxonomic classification.</title>
        <authorList>
            <person name="Goeker M."/>
        </authorList>
    </citation>
    <scope>NUCLEOTIDE SEQUENCE [LARGE SCALE GENOMIC DNA]</scope>
    <source>
        <strain evidence="1 2">DSM 40526</strain>
    </source>
</reference>
<keyword evidence="2" id="KW-1185">Reference proteome</keyword>
<dbReference type="Proteomes" id="UP001519310">
    <property type="component" value="Unassembled WGS sequence"/>
</dbReference>
<sequence length="66" mass="7264">MDHPDRHDRPDAVLTARAEADRLFTAALGEDPEAWWRAARTLPEFAGTLPHLLLRVTEGGSVSGRS</sequence>